<name>A0A5D2CJA3_GOSDA</name>
<dbReference type="Proteomes" id="UP000323506">
    <property type="component" value="Chromosome D05"/>
</dbReference>
<evidence type="ECO:0000313" key="1">
    <source>
        <dbReference type="EMBL" id="TYG69459.1"/>
    </source>
</evidence>
<dbReference type="AlphaFoldDB" id="A0A5D2CJA3"/>
<sequence>MGVLNNFLNQTIWVLRFISGCWMMQPKMQGLQGKVDIHHSPKETGTGHQMQNGRCRRQQFPSKHCPDPNLQPLLTVTFLKTMPIYTGARLGFSLAVCEPIFTVLYMDRITVDDIYK</sequence>
<gene>
    <name evidence="1" type="ORF">ES288_D05G232100v1</name>
</gene>
<proteinExistence type="predicted"/>
<evidence type="ECO:0000313" key="2">
    <source>
        <dbReference type="Proteomes" id="UP000323506"/>
    </source>
</evidence>
<organism evidence="1 2">
    <name type="scientific">Gossypium darwinii</name>
    <name type="common">Darwin's cotton</name>
    <name type="synonym">Gossypium barbadense var. darwinii</name>
    <dbReference type="NCBI Taxonomy" id="34276"/>
    <lineage>
        <taxon>Eukaryota</taxon>
        <taxon>Viridiplantae</taxon>
        <taxon>Streptophyta</taxon>
        <taxon>Embryophyta</taxon>
        <taxon>Tracheophyta</taxon>
        <taxon>Spermatophyta</taxon>
        <taxon>Magnoliopsida</taxon>
        <taxon>eudicotyledons</taxon>
        <taxon>Gunneridae</taxon>
        <taxon>Pentapetalae</taxon>
        <taxon>rosids</taxon>
        <taxon>malvids</taxon>
        <taxon>Malvales</taxon>
        <taxon>Malvaceae</taxon>
        <taxon>Malvoideae</taxon>
        <taxon>Gossypium</taxon>
    </lineage>
</organism>
<dbReference type="EMBL" id="CM017705">
    <property type="protein sequence ID" value="TYG69459.1"/>
    <property type="molecule type" value="Genomic_DNA"/>
</dbReference>
<protein>
    <submittedName>
        <fullName evidence="1">Uncharacterized protein</fullName>
    </submittedName>
</protein>
<accession>A0A5D2CJA3</accession>
<keyword evidence="2" id="KW-1185">Reference proteome</keyword>
<reference evidence="1 2" key="1">
    <citation type="submission" date="2019-06" db="EMBL/GenBank/DDBJ databases">
        <title>WGS assembly of Gossypium darwinii.</title>
        <authorList>
            <person name="Chen Z.J."/>
            <person name="Sreedasyam A."/>
            <person name="Ando A."/>
            <person name="Song Q."/>
            <person name="De L."/>
            <person name="Hulse-Kemp A."/>
            <person name="Ding M."/>
            <person name="Ye W."/>
            <person name="Kirkbride R."/>
            <person name="Jenkins J."/>
            <person name="Plott C."/>
            <person name="Lovell J."/>
            <person name="Lin Y.-M."/>
            <person name="Vaughn R."/>
            <person name="Liu B."/>
            <person name="Li W."/>
            <person name="Simpson S."/>
            <person name="Scheffler B."/>
            <person name="Saski C."/>
            <person name="Grover C."/>
            <person name="Hu G."/>
            <person name="Conover J."/>
            <person name="Carlson J."/>
            <person name="Shu S."/>
            <person name="Boston L."/>
            <person name="Williams M."/>
            <person name="Peterson D."/>
            <person name="Mcgee K."/>
            <person name="Jones D."/>
            <person name="Wendel J."/>
            <person name="Stelly D."/>
            <person name="Grimwood J."/>
            <person name="Schmutz J."/>
        </authorList>
    </citation>
    <scope>NUCLEOTIDE SEQUENCE [LARGE SCALE GENOMIC DNA]</scope>
    <source>
        <strain evidence="1">1808015.09</strain>
    </source>
</reference>